<dbReference type="AlphaFoldDB" id="A0AAF0T8D6"/>
<dbReference type="Proteomes" id="UP001234989">
    <property type="component" value="Chromosome 1"/>
</dbReference>
<evidence type="ECO:0000313" key="1">
    <source>
        <dbReference type="EMBL" id="WMV08649.1"/>
    </source>
</evidence>
<accession>A0AAF0T8D6</accession>
<dbReference type="PANTHER" id="PTHR46148:SF58">
    <property type="entry name" value="RETROTRANSPOSON PROTEIN"/>
    <property type="match status" value="1"/>
</dbReference>
<dbReference type="EMBL" id="CP133612">
    <property type="protein sequence ID" value="WMV08649.1"/>
    <property type="molecule type" value="Genomic_DNA"/>
</dbReference>
<organism evidence="1 2">
    <name type="scientific">Solanum verrucosum</name>
    <dbReference type="NCBI Taxonomy" id="315347"/>
    <lineage>
        <taxon>Eukaryota</taxon>
        <taxon>Viridiplantae</taxon>
        <taxon>Streptophyta</taxon>
        <taxon>Embryophyta</taxon>
        <taxon>Tracheophyta</taxon>
        <taxon>Spermatophyta</taxon>
        <taxon>Magnoliopsida</taxon>
        <taxon>eudicotyledons</taxon>
        <taxon>Gunneridae</taxon>
        <taxon>Pentapetalae</taxon>
        <taxon>asterids</taxon>
        <taxon>lamiids</taxon>
        <taxon>Solanales</taxon>
        <taxon>Solanaceae</taxon>
        <taxon>Solanoideae</taxon>
        <taxon>Solaneae</taxon>
        <taxon>Solanum</taxon>
    </lineage>
</organism>
<evidence type="ECO:0008006" key="3">
    <source>
        <dbReference type="Google" id="ProtNLM"/>
    </source>
</evidence>
<gene>
    <name evidence="1" type="ORF">MTR67_002034</name>
</gene>
<sequence>MNPSLVKNILRQWSKEGFKDGGRVHGKGLRKSSRTVEEYTARVKGRVQGRWKSPQLVNPFLNPSLVKNILRQGSKEGFTALVHPIFHVSLVKSVGDPTSIVPLEGLGVKENFSYEEISIEILDRQVKKLRNKKFASVKVLWRNQKGSRTVEEFTVSEPILVKNTLRQGSKKGFKDGGRVHGKVLRKSLRTVEESTVSEPILEHILVNNILRQGSKEGFKDGGRVHVALYGASRGPICHVMPRGTFGRDTINQEEIQ</sequence>
<dbReference type="PANTHER" id="PTHR46148">
    <property type="entry name" value="CHROMO DOMAIN-CONTAINING PROTEIN"/>
    <property type="match status" value="1"/>
</dbReference>
<name>A0AAF0T8D6_SOLVR</name>
<proteinExistence type="predicted"/>
<keyword evidence="2" id="KW-1185">Reference proteome</keyword>
<reference evidence="1" key="1">
    <citation type="submission" date="2023-08" db="EMBL/GenBank/DDBJ databases">
        <title>A de novo genome assembly of Solanum verrucosum Schlechtendal, a Mexican diploid species geographically isolated from the other diploid A-genome species in potato relatives.</title>
        <authorList>
            <person name="Hosaka K."/>
        </authorList>
    </citation>
    <scope>NUCLEOTIDE SEQUENCE</scope>
    <source>
        <tissue evidence="1">Young leaves</tissue>
    </source>
</reference>
<evidence type="ECO:0000313" key="2">
    <source>
        <dbReference type="Proteomes" id="UP001234989"/>
    </source>
</evidence>
<protein>
    <recommendedName>
        <fullName evidence="3">Reverse transcriptase domain-containing protein</fullName>
    </recommendedName>
</protein>